<accession>A0A255Y6G6</accession>
<dbReference type="AlphaFoldDB" id="A0A255Y6G6"/>
<evidence type="ECO:0000256" key="4">
    <source>
        <dbReference type="ARBA" id="ARBA00022475"/>
    </source>
</evidence>
<feature type="transmembrane region" description="Helical" evidence="8">
    <location>
        <begin position="406"/>
        <end position="426"/>
    </location>
</feature>
<keyword evidence="11" id="KW-1185">Reference proteome</keyword>
<evidence type="ECO:0000256" key="7">
    <source>
        <dbReference type="ARBA" id="ARBA00023136"/>
    </source>
</evidence>
<name>A0A255Y6G6_9SPHN</name>
<evidence type="ECO:0000259" key="9">
    <source>
        <dbReference type="PROSITE" id="PS50850"/>
    </source>
</evidence>
<sequence length="546" mass="57169">MGEGGAARAGARGAAAAPGCAVDRRAFGRGEGDHAVSTAAAPAQPAGLPASPLVITAVVMLGSFMTILDSTIANVALPHMQPSLNAAADSVTWVLTSYIVATAVATPLTGWLAARIGRRSLFLWSVAGFTITSVMCGLAGSLTEMVIWRMLQGAAGAFLAPLGQAYVLDVWPPAKHGPAMAWWGVGVMVGPILGPVVGGWLTDSFDWRWVFLINLPFGLICFAWATAVLPEPALPQRRFDLIGFAMLALGMAALQLALDRGQQLDWLESWEVRIEFGLAIAGLWAFGVHALATPGAIVDRQLLTDRNAMTGMLFITMVGFLLVATTALLPTMVQTMFGYPVVAAGELMMPRGIGMMIAMMSAGQLLGRGVDPRLMLGVGFTLTGAALWGMSLFSPQQDAWPFMSTGFVQGLGLGLIFVPLNTVAFASLPMALRTDASAIFMLLRNIGGSIGISVAVALLERQTQVSHADLGSGITPFSQPWADPAALAAAGLGGVVAVLDGTVSKQAVMIAYIDVFRAMSVMALAMLLLLPILKRPKPAPPVHLPE</sequence>
<dbReference type="InterPro" id="IPR011701">
    <property type="entry name" value="MFS"/>
</dbReference>
<keyword evidence="3" id="KW-0813">Transport</keyword>
<keyword evidence="6 8" id="KW-1133">Transmembrane helix</keyword>
<dbReference type="Pfam" id="PF07690">
    <property type="entry name" value="MFS_1"/>
    <property type="match status" value="1"/>
</dbReference>
<evidence type="ECO:0000256" key="1">
    <source>
        <dbReference type="ARBA" id="ARBA00004651"/>
    </source>
</evidence>
<evidence type="ECO:0000256" key="2">
    <source>
        <dbReference type="ARBA" id="ARBA00008537"/>
    </source>
</evidence>
<gene>
    <name evidence="10" type="ORF">CHU93_15460</name>
</gene>
<feature type="transmembrane region" description="Helical" evidence="8">
    <location>
        <begin position="121"/>
        <end position="140"/>
    </location>
</feature>
<evidence type="ECO:0000256" key="5">
    <source>
        <dbReference type="ARBA" id="ARBA00022692"/>
    </source>
</evidence>
<feature type="transmembrane region" description="Helical" evidence="8">
    <location>
        <begin position="93"/>
        <end position="114"/>
    </location>
</feature>
<feature type="transmembrane region" description="Helical" evidence="8">
    <location>
        <begin position="349"/>
        <end position="367"/>
    </location>
</feature>
<evidence type="ECO:0000256" key="8">
    <source>
        <dbReference type="SAM" id="Phobius"/>
    </source>
</evidence>
<dbReference type="OrthoDB" id="9812221at2"/>
<comment type="subcellular location">
    <subcellularLocation>
        <location evidence="1">Cell membrane</location>
        <topology evidence="1">Multi-pass membrane protein</topology>
    </subcellularLocation>
</comment>
<feature type="transmembrane region" description="Helical" evidence="8">
    <location>
        <begin position="515"/>
        <end position="533"/>
    </location>
</feature>
<feature type="transmembrane region" description="Helical" evidence="8">
    <location>
        <begin position="310"/>
        <end position="329"/>
    </location>
</feature>
<evidence type="ECO:0000313" key="11">
    <source>
        <dbReference type="Proteomes" id="UP000216991"/>
    </source>
</evidence>
<dbReference type="InterPro" id="IPR004638">
    <property type="entry name" value="EmrB-like"/>
</dbReference>
<comment type="similarity">
    <text evidence="2">Belongs to the major facilitator superfamily. EmrB family.</text>
</comment>
<feature type="transmembrane region" description="Helical" evidence="8">
    <location>
        <begin position="438"/>
        <end position="459"/>
    </location>
</feature>
<dbReference type="GO" id="GO:0005886">
    <property type="term" value="C:plasma membrane"/>
    <property type="evidence" value="ECO:0007669"/>
    <property type="project" value="UniProtKB-SubCell"/>
</dbReference>
<keyword evidence="7 8" id="KW-0472">Membrane</keyword>
<dbReference type="NCBIfam" id="TIGR00711">
    <property type="entry name" value="efflux_EmrB"/>
    <property type="match status" value="1"/>
</dbReference>
<organism evidence="10 11">
    <name type="scientific">Sandarakinorhabdus cyanobacteriorum</name>
    <dbReference type="NCBI Taxonomy" id="1981098"/>
    <lineage>
        <taxon>Bacteria</taxon>
        <taxon>Pseudomonadati</taxon>
        <taxon>Pseudomonadota</taxon>
        <taxon>Alphaproteobacteria</taxon>
        <taxon>Sphingomonadales</taxon>
        <taxon>Sphingosinicellaceae</taxon>
        <taxon>Sandarakinorhabdus</taxon>
    </lineage>
</organism>
<feature type="transmembrane region" description="Helical" evidence="8">
    <location>
        <begin position="278"/>
        <end position="298"/>
    </location>
</feature>
<feature type="transmembrane region" description="Helical" evidence="8">
    <location>
        <begin position="146"/>
        <end position="168"/>
    </location>
</feature>
<dbReference type="SUPFAM" id="SSF103473">
    <property type="entry name" value="MFS general substrate transporter"/>
    <property type="match status" value="1"/>
</dbReference>
<feature type="transmembrane region" description="Helical" evidence="8">
    <location>
        <begin position="53"/>
        <end position="73"/>
    </location>
</feature>
<dbReference type="Gene3D" id="1.20.1720.10">
    <property type="entry name" value="Multidrug resistance protein D"/>
    <property type="match status" value="2"/>
</dbReference>
<protein>
    <submittedName>
        <fullName evidence="10">EmrB/QacA family drug resistance transporter</fullName>
    </submittedName>
</protein>
<dbReference type="EMBL" id="NOXT01000124">
    <property type="protein sequence ID" value="OYQ24751.1"/>
    <property type="molecule type" value="Genomic_DNA"/>
</dbReference>
<reference evidence="10 11" key="1">
    <citation type="submission" date="2017-07" db="EMBL/GenBank/DDBJ databases">
        <title>Sandarakinorhabdus cyanobacteriorum sp. nov., a novel bacterium isolated from cyanobacterial aggregates in a eutrophic lake.</title>
        <authorList>
            <person name="Cai H."/>
        </authorList>
    </citation>
    <scope>NUCLEOTIDE SEQUENCE [LARGE SCALE GENOMIC DNA]</scope>
    <source>
        <strain evidence="10 11">TH057</strain>
    </source>
</reference>
<feature type="transmembrane region" description="Helical" evidence="8">
    <location>
        <begin position="374"/>
        <end position="394"/>
    </location>
</feature>
<evidence type="ECO:0000313" key="10">
    <source>
        <dbReference type="EMBL" id="OYQ24751.1"/>
    </source>
</evidence>
<feature type="domain" description="Major facilitator superfamily (MFS) profile" evidence="9">
    <location>
        <begin position="55"/>
        <end position="538"/>
    </location>
</feature>
<dbReference type="Proteomes" id="UP000216991">
    <property type="component" value="Unassembled WGS sequence"/>
</dbReference>
<feature type="transmembrane region" description="Helical" evidence="8">
    <location>
        <begin position="207"/>
        <end position="229"/>
    </location>
</feature>
<dbReference type="PROSITE" id="PS50850">
    <property type="entry name" value="MFS"/>
    <property type="match status" value="1"/>
</dbReference>
<feature type="transmembrane region" description="Helical" evidence="8">
    <location>
        <begin position="241"/>
        <end position="258"/>
    </location>
</feature>
<keyword evidence="5 8" id="KW-0812">Transmembrane</keyword>
<dbReference type="InterPro" id="IPR036259">
    <property type="entry name" value="MFS_trans_sf"/>
</dbReference>
<feature type="transmembrane region" description="Helical" evidence="8">
    <location>
        <begin position="180"/>
        <end position="201"/>
    </location>
</feature>
<feature type="transmembrane region" description="Helical" evidence="8">
    <location>
        <begin position="485"/>
        <end position="503"/>
    </location>
</feature>
<proteinExistence type="inferred from homology"/>
<evidence type="ECO:0000256" key="3">
    <source>
        <dbReference type="ARBA" id="ARBA00022448"/>
    </source>
</evidence>
<dbReference type="CDD" id="cd17503">
    <property type="entry name" value="MFS_LmrB_MDR_like"/>
    <property type="match status" value="1"/>
</dbReference>
<dbReference type="GO" id="GO:0022857">
    <property type="term" value="F:transmembrane transporter activity"/>
    <property type="evidence" value="ECO:0007669"/>
    <property type="project" value="InterPro"/>
</dbReference>
<dbReference type="PANTHER" id="PTHR42718">
    <property type="entry name" value="MAJOR FACILITATOR SUPERFAMILY MULTIDRUG TRANSPORTER MFSC"/>
    <property type="match status" value="1"/>
</dbReference>
<dbReference type="InterPro" id="IPR020846">
    <property type="entry name" value="MFS_dom"/>
</dbReference>
<keyword evidence="4" id="KW-1003">Cell membrane</keyword>
<evidence type="ECO:0000256" key="6">
    <source>
        <dbReference type="ARBA" id="ARBA00022989"/>
    </source>
</evidence>
<dbReference type="PANTHER" id="PTHR42718:SF9">
    <property type="entry name" value="MAJOR FACILITATOR SUPERFAMILY MULTIDRUG TRANSPORTER MFSC"/>
    <property type="match status" value="1"/>
</dbReference>
<comment type="caution">
    <text evidence="10">The sequence shown here is derived from an EMBL/GenBank/DDBJ whole genome shotgun (WGS) entry which is preliminary data.</text>
</comment>